<reference evidence="2" key="1">
    <citation type="submission" date="2016-06" db="EMBL/GenBank/DDBJ databases">
        <title>Parallel loss of symbiosis genes in relatives of nitrogen-fixing non-legume Parasponia.</title>
        <authorList>
            <person name="Van Velzen R."/>
            <person name="Holmer R."/>
            <person name="Bu F."/>
            <person name="Rutten L."/>
            <person name="Van Zeijl A."/>
            <person name="Liu W."/>
            <person name="Santuari L."/>
            <person name="Cao Q."/>
            <person name="Sharma T."/>
            <person name="Shen D."/>
            <person name="Roswanjaya Y."/>
            <person name="Wardhani T."/>
            <person name="Kalhor M.S."/>
            <person name="Jansen J."/>
            <person name="Van den Hoogen J."/>
            <person name="Gungor B."/>
            <person name="Hartog M."/>
            <person name="Hontelez J."/>
            <person name="Verver J."/>
            <person name="Yang W.-C."/>
            <person name="Schijlen E."/>
            <person name="Repin R."/>
            <person name="Schilthuizen M."/>
            <person name="Schranz E."/>
            <person name="Heidstra R."/>
            <person name="Miyata K."/>
            <person name="Fedorova E."/>
            <person name="Kohlen W."/>
            <person name="Bisseling T."/>
            <person name="Smit S."/>
            <person name="Geurts R."/>
        </authorList>
    </citation>
    <scope>NUCLEOTIDE SEQUENCE [LARGE SCALE GENOMIC DNA]</scope>
    <source>
        <strain evidence="2">cv. RG33-2</strain>
    </source>
</reference>
<dbReference type="EMBL" id="JXTC01000040">
    <property type="protein sequence ID" value="PON96206.1"/>
    <property type="molecule type" value="Genomic_DNA"/>
</dbReference>
<protein>
    <submittedName>
        <fullName evidence="1">Uncharacterized protein</fullName>
    </submittedName>
</protein>
<name>A0A2P5FEM1_TREOI</name>
<gene>
    <name evidence="1" type="ORF">TorRG33x02_081360</name>
</gene>
<proteinExistence type="predicted"/>
<accession>A0A2P5FEM1</accession>
<sequence length="57" mass="6239">DPEATINFCLGVQMVKRLALQLLPPLDPQIGRLITPSSMVLRCISYTTKASTTHTPT</sequence>
<keyword evidence="2" id="KW-1185">Reference proteome</keyword>
<feature type="non-terminal residue" evidence="1">
    <location>
        <position position="1"/>
    </location>
</feature>
<dbReference type="InParanoid" id="A0A2P5FEM1"/>
<dbReference type="AlphaFoldDB" id="A0A2P5FEM1"/>
<evidence type="ECO:0000313" key="2">
    <source>
        <dbReference type="Proteomes" id="UP000237000"/>
    </source>
</evidence>
<comment type="caution">
    <text evidence="1">The sequence shown here is derived from an EMBL/GenBank/DDBJ whole genome shotgun (WGS) entry which is preliminary data.</text>
</comment>
<organism evidence="1 2">
    <name type="scientific">Trema orientale</name>
    <name type="common">Charcoal tree</name>
    <name type="synonym">Celtis orientalis</name>
    <dbReference type="NCBI Taxonomy" id="63057"/>
    <lineage>
        <taxon>Eukaryota</taxon>
        <taxon>Viridiplantae</taxon>
        <taxon>Streptophyta</taxon>
        <taxon>Embryophyta</taxon>
        <taxon>Tracheophyta</taxon>
        <taxon>Spermatophyta</taxon>
        <taxon>Magnoliopsida</taxon>
        <taxon>eudicotyledons</taxon>
        <taxon>Gunneridae</taxon>
        <taxon>Pentapetalae</taxon>
        <taxon>rosids</taxon>
        <taxon>fabids</taxon>
        <taxon>Rosales</taxon>
        <taxon>Cannabaceae</taxon>
        <taxon>Trema</taxon>
    </lineage>
</organism>
<dbReference type="Proteomes" id="UP000237000">
    <property type="component" value="Unassembled WGS sequence"/>
</dbReference>
<evidence type="ECO:0000313" key="1">
    <source>
        <dbReference type="EMBL" id="PON96206.1"/>
    </source>
</evidence>